<reference evidence="2" key="1">
    <citation type="journal article" date="2020" name="New Phytol.">
        <title>Comparative genomics reveals dynamic genome evolution in host specialist ectomycorrhizal fungi.</title>
        <authorList>
            <person name="Lofgren L.A."/>
            <person name="Nguyen N.H."/>
            <person name="Vilgalys R."/>
            <person name="Ruytinx J."/>
            <person name="Liao H.L."/>
            <person name="Branco S."/>
            <person name="Kuo A."/>
            <person name="LaButti K."/>
            <person name="Lipzen A."/>
            <person name="Andreopoulos W."/>
            <person name="Pangilinan J."/>
            <person name="Riley R."/>
            <person name="Hundley H."/>
            <person name="Na H."/>
            <person name="Barry K."/>
            <person name="Grigoriev I.V."/>
            <person name="Stajich J.E."/>
            <person name="Kennedy P.G."/>
        </authorList>
    </citation>
    <scope>NUCLEOTIDE SEQUENCE</scope>
    <source>
        <strain evidence="2">MN1</strain>
    </source>
</reference>
<dbReference type="EMBL" id="JABBWG010000055">
    <property type="protein sequence ID" value="KAG1805219.1"/>
    <property type="molecule type" value="Genomic_DNA"/>
</dbReference>
<keyword evidence="3" id="KW-1185">Reference proteome</keyword>
<sequence>MATIRARSSTCGLANIHARLCIQAVIDTGRHRAMTGYRYSHRSSPLTSYSSRVCSLYTAARAGTSTGRSLSPAQPATSSDRPYPFGNS</sequence>
<evidence type="ECO:0000313" key="2">
    <source>
        <dbReference type="EMBL" id="KAG1805219.1"/>
    </source>
</evidence>
<dbReference type="RefSeq" id="XP_041187141.1">
    <property type="nucleotide sequence ID" value="XM_041337081.1"/>
</dbReference>
<accession>A0A9P7DWS9</accession>
<dbReference type="Proteomes" id="UP000807769">
    <property type="component" value="Unassembled WGS sequence"/>
</dbReference>
<dbReference type="GeneID" id="64631097"/>
<dbReference type="AlphaFoldDB" id="A0A9P7DWS9"/>
<feature type="region of interest" description="Disordered" evidence="1">
    <location>
        <begin position="63"/>
        <end position="88"/>
    </location>
</feature>
<gene>
    <name evidence="2" type="ORF">BJ212DRAFT_1392832</name>
</gene>
<comment type="caution">
    <text evidence="2">The sequence shown here is derived from an EMBL/GenBank/DDBJ whole genome shotgun (WGS) entry which is preliminary data.</text>
</comment>
<protein>
    <submittedName>
        <fullName evidence="2">Uncharacterized protein</fullName>
    </submittedName>
</protein>
<name>A0A9P7DWS9_9AGAM</name>
<proteinExistence type="predicted"/>
<evidence type="ECO:0000256" key="1">
    <source>
        <dbReference type="SAM" id="MobiDB-lite"/>
    </source>
</evidence>
<evidence type="ECO:0000313" key="3">
    <source>
        <dbReference type="Proteomes" id="UP000807769"/>
    </source>
</evidence>
<organism evidence="2 3">
    <name type="scientific">Suillus subaureus</name>
    <dbReference type="NCBI Taxonomy" id="48587"/>
    <lineage>
        <taxon>Eukaryota</taxon>
        <taxon>Fungi</taxon>
        <taxon>Dikarya</taxon>
        <taxon>Basidiomycota</taxon>
        <taxon>Agaricomycotina</taxon>
        <taxon>Agaricomycetes</taxon>
        <taxon>Agaricomycetidae</taxon>
        <taxon>Boletales</taxon>
        <taxon>Suillineae</taxon>
        <taxon>Suillaceae</taxon>
        <taxon>Suillus</taxon>
    </lineage>
</organism>